<evidence type="ECO:0000256" key="1">
    <source>
        <dbReference type="ARBA" id="ARBA00004651"/>
    </source>
</evidence>
<evidence type="ECO:0000256" key="5">
    <source>
        <dbReference type="ARBA" id="ARBA00022692"/>
    </source>
</evidence>
<evidence type="ECO:0000256" key="2">
    <source>
        <dbReference type="ARBA" id="ARBA00022448"/>
    </source>
</evidence>
<organism evidence="9 10">
    <name type="scientific">Shinella sumterensis</name>
    <dbReference type="NCBI Taxonomy" id="1967501"/>
    <lineage>
        <taxon>Bacteria</taxon>
        <taxon>Pseudomonadati</taxon>
        <taxon>Pseudomonadota</taxon>
        <taxon>Alphaproteobacteria</taxon>
        <taxon>Hyphomicrobiales</taxon>
        <taxon>Rhizobiaceae</taxon>
        <taxon>Shinella</taxon>
    </lineage>
</organism>
<evidence type="ECO:0000313" key="9">
    <source>
        <dbReference type="EMBL" id="WLR97463.1"/>
    </source>
</evidence>
<dbReference type="Proteomes" id="UP001234585">
    <property type="component" value="Chromosome"/>
</dbReference>
<evidence type="ECO:0000313" key="10">
    <source>
        <dbReference type="Proteomes" id="UP001234585"/>
    </source>
</evidence>
<feature type="transmembrane region" description="Helical" evidence="8">
    <location>
        <begin position="20"/>
        <end position="40"/>
    </location>
</feature>
<dbReference type="CDD" id="cd06579">
    <property type="entry name" value="TM_PBP1_transp_AraH_like"/>
    <property type="match status" value="1"/>
</dbReference>
<feature type="transmembrane region" description="Helical" evidence="8">
    <location>
        <begin position="239"/>
        <end position="261"/>
    </location>
</feature>
<proteinExistence type="predicted"/>
<feature type="transmembrane region" description="Helical" evidence="8">
    <location>
        <begin position="317"/>
        <end position="338"/>
    </location>
</feature>
<keyword evidence="6 8" id="KW-1133">Transmembrane helix</keyword>
<feature type="transmembrane region" description="Helical" evidence="8">
    <location>
        <begin position="293"/>
        <end position="311"/>
    </location>
</feature>
<gene>
    <name evidence="9" type="ORF">Q9313_00060</name>
</gene>
<evidence type="ECO:0000256" key="6">
    <source>
        <dbReference type="ARBA" id="ARBA00022989"/>
    </source>
</evidence>
<feature type="transmembrane region" description="Helical" evidence="8">
    <location>
        <begin position="81"/>
        <end position="101"/>
    </location>
</feature>
<dbReference type="RefSeq" id="WP_306037413.1">
    <property type="nucleotide sequence ID" value="NZ_CP132302.1"/>
</dbReference>
<accession>A0AA50CK82</accession>
<dbReference type="InterPro" id="IPR001851">
    <property type="entry name" value="ABC_transp_permease"/>
</dbReference>
<keyword evidence="5 8" id="KW-0812">Transmembrane</keyword>
<keyword evidence="2" id="KW-0813">Transport</keyword>
<feature type="transmembrane region" description="Helical" evidence="8">
    <location>
        <begin position="108"/>
        <end position="129"/>
    </location>
</feature>
<evidence type="ECO:0000256" key="4">
    <source>
        <dbReference type="ARBA" id="ARBA00022519"/>
    </source>
</evidence>
<keyword evidence="10" id="KW-1185">Reference proteome</keyword>
<evidence type="ECO:0000256" key="8">
    <source>
        <dbReference type="SAM" id="Phobius"/>
    </source>
</evidence>
<feature type="transmembrane region" description="Helical" evidence="8">
    <location>
        <begin position="267"/>
        <end position="286"/>
    </location>
</feature>
<dbReference type="AlphaFoldDB" id="A0AA50CK82"/>
<dbReference type="EMBL" id="CP132302">
    <property type="protein sequence ID" value="WLR97463.1"/>
    <property type="molecule type" value="Genomic_DNA"/>
</dbReference>
<comment type="subcellular location">
    <subcellularLocation>
        <location evidence="1">Cell membrane</location>
        <topology evidence="1">Multi-pass membrane protein</topology>
    </subcellularLocation>
</comment>
<protein>
    <submittedName>
        <fullName evidence="9">ABC transporter permease</fullName>
    </submittedName>
</protein>
<dbReference type="PANTHER" id="PTHR32196">
    <property type="entry name" value="ABC TRANSPORTER PERMEASE PROTEIN YPHD-RELATED-RELATED"/>
    <property type="match status" value="1"/>
</dbReference>
<dbReference type="Pfam" id="PF02653">
    <property type="entry name" value="BPD_transp_2"/>
    <property type="match status" value="1"/>
</dbReference>
<dbReference type="PANTHER" id="PTHR32196:SF21">
    <property type="entry name" value="ABC TRANSPORTER PERMEASE PROTEIN YPHD-RELATED"/>
    <property type="match status" value="1"/>
</dbReference>
<sequence>MSITASSSPDHTAAAPGWPWQTIVIKSGIFVLLAAMMIIFQLNEPAFLRVANIFSILQAVAIVALLGIGVTVSCAIGGFDLSVGALAALSQMAAAYILIVLNGSAFEAIAGTLLIGVLVGLFNGLLIVILRVPDLLATLGTLFLLAGAQLIPTGGRSVAPGMALLDGSAATGSFTEFFLALGRYRVGGVVPVPVIVLGVVALVFWFIMERTRWGRVFYAVGGSPTAAHLAGAPTKTYRFTAYIVSSVLAALGGILLAARLGRGDVSAGNSLMLDAVAACLIGYAVLGANRPNVFGTVVGAVFVGVLLNGLTMLNAPYYIQDFVKGLVLIGALALTFSLSHRRN</sequence>
<feature type="transmembrane region" description="Helical" evidence="8">
    <location>
        <begin position="47"/>
        <end position="69"/>
    </location>
</feature>
<keyword evidence="3" id="KW-1003">Cell membrane</keyword>
<reference evidence="9 10" key="1">
    <citation type="submission" date="2023-08" db="EMBL/GenBank/DDBJ databases">
        <title>Pathogen: clinical or host-associated sample.</title>
        <authorList>
            <person name="Hergert J."/>
            <person name="Casey R."/>
            <person name="Wagner J."/>
            <person name="Young E.L."/>
            <person name="Oakeson K.F."/>
        </authorList>
    </citation>
    <scope>NUCLEOTIDE SEQUENCE [LARGE SCALE GENOMIC DNA]</scope>
    <source>
        <strain evidence="9 10">1760953</strain>
    </source>
</reference>
<dbReference type="GO" id="GO:0022857">
    <property type="term" value="F:transmembrane transporter activity"/>
    <property type="evidence" value="ECO:0007669"/>
    <property type="project" value="InterPro"/>
</dbReference>
<keyword evidence="7 8" id="KW-0472">Membrane</keyword>
<evidence type="ECO:0000256" key="7">
    <source>
        <dbReference type="ARBA" id="ARBA00023136"/>
    </source>
</evidence>
<dbReference type="GO" id="GO:0005886">
    <property type="term" value="C:plasma membrane"/>
    <property type="evidence" value="ECO:0007669"/>
    <property type="project" value="UniProtKB-SubCell"/>
</dbReference>
<evidence type="ECO:0000256" key="3">
    <source>
        <dbReference type="ARBA" id="ARBA00022475"/>
    </source>
</evidence>
<feature type="transmembrane region" description="Helical" evidence="8">
    <location>
        <begin position="188"/>
        <end position="208"/>
    </location>
</feature>
<keyword evidence="4" id="KW-0997">Cell inner membrane</keyword>
<name>A0AA50CK82_9HYPH</name>